<proteinExistence type="predicted"/>
<keyword evidence="2" id="KW-1185">Reference proteome</keyword>
<evidence type="ECO:0008006" key="3">
    <source>
        <dbReference type="Google" id="ProtNLM"/>
    </source>
</evidence>
<dbReference type="Gene3D" id="3.40.50.150">
    <property type="entry name" value="Vaccinia Virus protein VP39"/>
    <property type="match status" value="1"/>
</dbReference>
<dbReference type="SUPFAM" id="SSF53335">
    <property type="entry name" value="S-adenosyl-L-methionine-dependent methyltransferases"/>
    <property type="match status" value="1"/>
</dbReference>
<dbReference type="Pfam" id="PF13489">
    <property type="entry name" value="Methyltransf_23"/>
    <property type="match status" value="1"/>
</dbReference>
<accession>A0ABN6LUV8</accession>
<name>A0ABN6LUV8_9ENTR</name>
<dbReference type="EMBL" id="AP025334">
    <property type="protein sequence ID" value="BDD51153.1"/>
    <property type="molecule type" value="Genomic_DNA"/>
</dbReference>
<dbReference type="InterPro" id="IPR029063">
    <property type="entry name" value="SAM-dependent_MTases_sf"/>
</dbReference>
<sequence length="247" mass="27888">MIIKGLQQRSKCKICDGNAQLHGVLDFNTSCLSTLPDHAVLPLTGVPIYYHRCENCGLIYTHAFDDWTFDDFKTHIYNDEYVLHDPDFTGARSKSNLELIMSNFEAIKEWRVLDYGGGDGQLAQLLCAEGVDAVGWDPFHLNNHLPTGKFELIVCFEVFEHTPTPVETLMAACDYLKENEGAIFFSTLVNDSTTREGMNHWYIAPRNGHITIHTKQSLDILFRKVGLEVIHFSDSFHMGYNPAGIGN</sequence>
<organism evidence="1 2">
    <name type="scientific">Phytobacter diazotrophicus</name>
    <dbReference type="NCBI Taxonomy" id="395631"/>
    <lineage>
        <taxon>Bacteria</taxon>
        <taxon>Pseudomonadati</taxon>
        <taxon>Pseudomonadota</taxon>
        <taxon>Gammaproteobacteria</taxon>
        <taxon>Enterobacterales</taxon>
        <taxon>Enterobacteriaceae</taxon>
        <taxon>Phytobacter</taxon>
    </lineage>
</organism>
<reference evidence="1 2" key="1">
    <citation type="submission" date="2021-12" db="EMBL/GenBank/DDBJ databases">
        <title>Complete genome sequence of Phytobacter diazotrophicus TA9734.</title>
        <authorList>
            <person name="Kubota H."/>
            <person name="Nakayama Y."/>
            <person name="Ariyoshi T."/>
        </authorList>
    </citation>
    <scope>NUCLEOTIDE SEQUENCE [LARGE SCALE GENOMIC DNA]</scope>
    <source>
        <strain evidence="1 2">TA9734</strain>
    </source>
</reference>
<dbReference type="RefSeq" id="WP_039079000.1">
    <property type="nucleotide sequence ID" value="NZ_AP025334.1"/>
</dbReference>
<protein>
    <recommendedName>
        <fullName evidence="3">Methyltransferase family protein</fullName>
    </recommendedName>
</protein>
<gene>
    <name evidence="1" type="ORF">PDTA9734_26400</name>
</gene>
<dbReference type="Proteomes" id="UP001320460">
    <property type="component" value="Chromosome"/>
</dbReference>
<evidence type="ECO:0000313" key="1">
    <source>
        <dbReference type="EMBL" id="BDD51153.1"/>
    </source>
</evidence>
<evidence type="ECO:0000313" key="2">
    <source>
        <dbReference type="Proteomes" id="UP001320460"/>
    </source>
</evidence>